<keyword evidence="3" id="KW-1185">Reference proteome</keyword>
<dbReference type="AlphaFoldDB" id="A0A3R7NZ77"/>
<proteinExistence type="predicted"/>
<evidence type="ECO:0000313" key="3">
    <source>
        <dbReference type="Proteomes" id="UP000283509"/>
    </source>
</evidence>
<evidence type="ECO:0000313" key="2">
    <source>
        <dbReference type="EMBL" id="ROT70935.1"/>
    </source>
</evidence>
<organism evidence="2 3">
    <name type="scientific">Penaeus vannamei</name>
    <name type="common">Whiteleg shrimp</name>
    <name type="synonym">Litopenaeus vannamei</name>
    <dbReference type="NCBI Taxonomy" id="6689"/>
    <lineage>
        <taxon>Eukaryota</taxon>
        <taxon>Metazoa</taxon>
        <taxon>Ecdysozoa</taxon>
        <taxon>Arthropoda</taxon>
        <taxon>Crustacea</taxon>
        <taxon>Multicrustacea</taxon>
        <taxon>Malacostraca</taxon>
        <taxon>Eumalacostraca</taxon>
        <taxon>Eucarida</taxon>
        <taxon>Decapoda</taxon>
        <taxon>Dendrobranchiata</taxon>
        <taxon>Penaeoidea</taxon>
        <taxon>Penaeidae</taxon>
        <taxon>Penaeus</taxon>
    </lineage>
</organism>
<keyword evidence="1" id="KW-0472">Membrane</keyword>
<dbReference type="OrthoDB" id="6374122at2759"/>
<name>A0A3R7NZ77_PENVA</name>
<gene>
    <name evidence="2" type="ORF">C7M84_010776</name>
</gene>
<feature type="transmembrane region" description="Helical" evidence="1">
    <location>
        <begin position="241"/>
        <end position="268"/>
    </location>
</feature>
<keyword evidence="1" id="KW-1133">Transmembrane helix</keyword>
<dbReference type="EMBL" id="QCYY01002369">
    <property type="protein sequence ID" value="ROT70935.1"/>
    <property type="molecule type" value="Genomic_DNA"/>
</dbReference>
<comment type="caution">
    <text evidence="2">The sequence shown here is derived from an EMBL/GenBank/DDBJ whole genome shotgun (WGS) entry which is preliminary data.</text>
</comment>
<reference evidence="2 3" key="1">
    <citation type="submission" date="2018-04" db="EMBL/GenBank/DDBJ databases">
        <authorList>
            <person name="Zhang X."/>
            <person name="Yuan J."/>
            <person name="Li F."/>
            <person name="Xiang J."/>
        </authorList>
    </citation>
    <scope>NUCLEOTIDE SEQUENCE [LARGE SCALE GENOMIC DNA]</scope>
    <source>
        <tissue evidence="2">Muscle</tissue>
    </source>
</reference>
<evidence type="ECO:0000256" key="1">
    <source>
        <dbReference type="SAM" id="Phobius"/>
    </source>
</evidence>
<accession>A0A3R7NZ77</accession>
<reference evidence="2 3" key="2">
    <citation type="submission" date="2019-01" db="EMBL/GenBank/DDBJ databases">
        <title>The decoding of complex shrimp genome reveals the adaptation for benthos swimmer, frequently molting mechanism and breeding impact on genome.</title>
        <authorList>
            <person name="Sun Y."/>
            <person name="Gao Y."/>
            <person name="Yu Y."/>
        </authorList>
    </citation>
    <scope>NUCLEOTIDE SEQUENCE [LARGE SCALE GENOMIC DNA]</scope>
    <source>
        <tissue evidence="2">Muscle</tissue>
    </source>
</reference>
<protein>
    <submittedName>
        <fullName evidence="2">Uncharacterized protein</fullName>
    </submittedName>
</protein>
<dbReference type="Proteomes" id="UP000283509">
    <property type="component" value="Unassembled WGS sequence"/>
</dbReference>
<sequence>MPPPPREAALASPASSAALSVSTDVARFLGSSMSSSESLAFFELLLRWGVLCLVVLLVDSAQVCQEVNVTCKTLLPISEEADHLVALVGVLPRQGVWGVHFELEREKQVLASFNMSRTEGKRGTTITYSDHLAVSCRNRAALEVPSPWPEDWFLCGVKFILFNISQHLIRVSWKADSAGYQDLATDVCNVNYLSDVSFSASSLRHLPTPMLSLRCADEEPGRSADEEPRDGSESESAVPPVFQLCVAGLIVLLALVLSAVDLFLILSLRKRLLTPTMTAIEAVGDDYVPRRRKNRMN</sequence>
<keyword evidence="1" id="KW-0812">Transmembrane</keyword>